<evidence type="ECO:0000256" key="6">
    <source>
        <dbReference type="SAM" id="Phobius"/>
    </source>
</evidence>
<dbReference type="Pfam" id="PF03739">
    <property type="entry name" value="LptF_LptG"/>
    <property type="match status" value="1"/>
</dbReference>
<feature type="transmembrane region" description="Helical" evidence="6">
    <location>
        <begin position="12"/>
        <end position="30"/>
    </location>
</feature>
<evidence type="ECO:0000256" key="3">
    <source>
        <dbReference type="ARBA" id="ARBA00022692"/>
    </source>
</evidence>
<evidence type="ECO:0000256" key="1">
    <source>
        <dbReference type="ARBA" id="ARBA00004651"/>
    </source>
</evidence>
<dbReference type="Proteomes" id="UP001252186">
    <property type="component" value="Unassembled WGS sequence"/>
</dbReference>
<accession>A0ABU2Y4N2</accession>
<gene>
    <name evidence="7" type="ORF">RM519_05335</name>
</gene>
<dbReference type="InterPro" id="IPR005495">
    <property type="entry name" value="LptG/LptF_permease"/>
</dbReference>
<keyword evidence="2" id="KW-1003">Cell membrane</keyword>
<protein>
    <submittedName>
        <fullName evidence="7">LptF/LptG family permease</fullName>
    </submittedName>
</protein>
<keyword evidence="3 6" id="KW-0812">Transmembrane</keyword>
<comment type="caution">
    <text evidence="7">The sequence shown here is derived from an EMBL/GenBank/DDBJ whole genome shotgun (WGS) entry which is preliminary data.</text>
</comment>
<feature type="transmembrane region" description="Helical" evidence="6">
    <location>
        <begin position="105"/>
        <end position="124"/>
    </location>
</feature>
<organism evidence="7 8">
    <name type="scientific">Urechidicola vernalis</name>
    <dbReference type="NCBI Taxonomy" id="3075600"/>
    <lineage>
        <taxon>Bacteria</taxon>
        <taxon>Pseudomonadati</taxon>
        <taxon>Bacteroidota</taxon>
        <taxon>Flavobacteriia</taxon>
        <taxon>Flavobacteriales</taxon>
        <taxon>Flavobacteriaceae</taxon>
        <taxon>Urechidicola</taxon>
    </lineage>
</organism>
<evidence type="ECO:0000313" key="7">
    <source>
        <dbReference type="EMBL" id="MDT0552662.1"/>
    </source>
</evidence>
<dbReference type="PANTHER" id="PTHR33529:SF8">
    <property type="entry name" value="PERMEASE, YJGP_YJGQ FAMILY"/>
    <property type="match status" value="1"/>
</dbReference>
<feature type="transmembrane region" description="Helical" evidence="6">
    <location>
        <begin position="306"/>
        <end position="326"/>
    </location>
</feature>
<dbReference type="RefSeq" id="WP_311592577.1">
    <property type="nucleotide sequence ID" value="NZ_JAVRHV010000002.1"/>
</dbReference>
<sequence length="361" mass="41336">MRIIDKYILKKYLGSFFFVLIILIPVIIAVDISEKIDKFLRHADLTIGSIISDYYVNFIINIGNMILPLALFISVLFFTSKLAGNTEIIAINNAKISFTRFLKPYFIGATIVTILALGLNHFIVPNSSKIFTEFSNTYIKNKRVNLKSVNNVNLQLTKNEYIFIRSFNMERNRGNDFSYEKYEGNILKERLSADVIIYKEKDSTYRLNNFYNRKLQEAGDVMRYGRRMDTIFNFEPSDLLYVESLAKEMQTPELLDYIAKSKSRGRGNLNTYLVELHKRTSLPLASYILTLIAVTLGAVKRRGGIGINLTIGVSLMFVYVFMLKIVEVLGGSPDASPLFLVWFPNMIFGALAIYLYVNARK</sequence>
<feature type="transmembrane region" description="Helical" evidence="6">
    <location>
        <begin position="54"/>
        <end position="78"/>
    </location>
</feature>
<evidence type="ECO:0000256" key="4">
    <source>
        <dbReference type="ARBA" id="ARBA00022989"/>
    </source>
</evidence>
<keyword evidence="8" id="KW-1185">Reference proteome</keyword>
<evidence type="ECO:0000256" key="2">
    <source>
        <dbReference type="ARBA" id="ARBA00022475"/>
    </source>
</evidence>
<proteinExistence type="predicted"/>
<evidence type="ECO:0000256" key="5">
    <source>
        <dbReference type="ARBA" id="ARBA00023136"/>
    </source>
</evidence>
<evidence type="ECO:0000313" key="8">
    <source>
        <dbReference type="Proteomes" id="UP001252186"/>
    </source>
</evidence>
<comment type="subcellular location">
    <subcellularLocation>
        <location evidence="1">Cell membrane</location>
        <topology evidence="1">Multi-pass membrane protein</topology>
    </subcellularLocation>
</comment>
<feature type="transmembrane region" description="Helical" evidence="6">
    <location>
        <begin position="281"/>
        <end position="299"/>
    </location>
</feature>
<keyword evidence="4 6" id="KW-1133">Transmembrane helix</keyword>
<dbReference type="PANTHER" id="PTHR33529">
    <property type="entry name" value="SLR0882 PROTEIN-RELATED"/>
    <property type="match status" value="1"/>
</dbReference>
<feature type="transmembrane region" description="Helical" evidence="6">
    <location>
        <begin position="338"/>
        <end position="357"/>
    </location>
</feature>
<name>A0ABU2Y4N2_9FLAO</name>
<reference evidence="7 8" key="1">
    <citation type="submission" date="2023-09" db="EMBL/GenBank/DDBJ databases">
        <authorList>
            <person name="Rey-Velasco X."/>
        </authorList>
    </citation>
    <scope>NUCLEOTIDE SEQUENCE [LARGE SCALE GENOMIC DNA]</scope>
    <source>
        <strain evidence="7 8">P050</strain>
    </source>
</reference>
<dbReference type="EMBL" id="JAVRHV010000002">
    <property type="protein sequence ID" value="MDT0552662.1"/>
    <property type="molecule type" value="Genomic_DNA"/>
</dbReference>
<keyword evidence="5 6" id="KW-0472">Membrane</keyword>